<keyword evidence="2" id="KW-1185">Reference proteome</keyword>
<gene>
    <name evidence="3" type="ORF">PgNI_10868</name>
</gene>
<proteinExistence type="predicted"/>
<reference evidence="3" key="2">
    <citation type="submission" date="2019-10" db="EMBL/GenBank/DDBJ databases">
        <authorList>
            <consortium name="NCBI Genome Project"/>
        </authorList>
    </citation>
    <scope>NUCLEOTIDE SEQUENCE</scope>
    <source>
        <strain evidence="3">NI907</strain>
    </source>
</reference>
<feature type="signal peptide" evidence="1">
    <location>
        <begin position="1"/>
        <end position="17"/>
    </location>
</feature>
<sequence>MQIQAFFALLFTSGAIAVVNPIDARITYAIRPSSYIPTDPARIHQKPEEFPWPDLIGEGSGYKGTTPKTWYYPIDPEGLIKIWIDDRGSIYTRDSTKFDNYDQCIAHCCKYGTILTSQVDQPNPEKCKYHCNYQALLALLAESGAIGPNGKRLISRRILRSLMESPRDSLGPN</sequence>
<keyword evidence="1" id="KW-0732">Signal</keyword>
<feature type="chain" id="PRO_5028118792" description="WSC domain-containing protein" evidence="1">
    <location>
        <begin position="18"/>
        <end position="173"/>
    </location>
</feature>
<protein>
    <recommendedName>
        <fullName evidence="4">WSC domain-containing protein</fullName>
    </recommendedName>
</protein>
<organism evidence="2 3">
    <name type="scientific">Pyricularia grisea</name>
    <name type="common">Crabgrass-specific blast fungus</name>
    <name type="synonym">Magnaporthe grisea</name>
    <dbReference type="NCBI Taxonomy" id="148305"/>
    <lineage>
        <taxon>Eukaryota</taxon>
        <taxon>Fungi</taxon>
        <taxon>Dikarya</taxon>
        <taxon>Ascomycota</taxon>
        <taxon>Pezizomycotina</taxon>
        <taxon>Sordariomycetes</taxon>
        <taxon>Sordariomycetidae</taxon>
        <taxon>Magnaporthales</taxon>
        <taxon>Pyriculariaceae</taxon>
        <taxon>Pyricularia</taxon>
    </lineage>
</organism>
<evidence type="ECO:0000313" key="3">
    <source>
        <dbReference type="RefSeq" id="XP_030980453.1"/>
    </source>
</evidence>
<name>A0A6P8AZW1_PYRGI</name>
<evidence type="ECO:0008006" key="4">
    <source>
        <dbReference type="Google" id="ProtNLM"/>
    </source>
</evidence>
<dbReference type="AlphaFoldDB" id="A0A6P8AZW1"/>
<dbReference type="RefSeq" id="XP_030980453.1">
    <property type="nucleotide sequence ID" value="XM_031130842.1"/>
</dbReference>
<dbReference type="GeneID" id="41965747"/>
<evidence type="ECO:0000313" key="2">
    <source>
        <dbReference type="Proteomes" id="UP000515153"/>
    </source>
</evidence>
<dbReference type="KEGG" id="pgri:PgNI_10868"/>
<evidence type="ECO:0000256" key="1">
    <source>
        <dbReference type="SAM" id="SignalP"/>
    </source>
</evidence>
<reference evidence="3" key="3">
    <citation type="submission" date="2025-08" db="UniProtKB">
        <authorList>
            <consortium name="RefSeq"/>
        </authorList>
    </citation>
    <scope>IDENTIFICATION</scope>
    <source>
        <strain evidence="3">NI907</strain>
    </source>
</reference>
<reference evidence="2 3" key="1">
    <citation type="journal article" date="2019" name="Mol. Biol. Evol.">
        <title>Blast fungal genomes show frequent chromosomal changes, gene gains and losses, and effector gene turnover.</title>
        <authorList>
            <person name="Gomez Luciano L.B."/>
            <person name="Jason Tsai I."/>
            <person name="Chuma I."/>
            <person name="Tosa Y."/>
            <person name="Chen Y.H."/>
            <person name="Li J.Y."/>
            <person name="Li M.Y."/>
            <person name="Jade Lu M.Y."/>
            <person name="Nakayashiki H."/>
            <person name="Li W.H."/>
        </authorList>
    </citation>
    <scope>NUCLEOTIDE SEQUENCE [LARGE SCALE GENOMIC DNA]</scope>
    <source>
        <strain evidence="2 3">NI907</strain>
    </source>
</reference>
<accession>A0A6P8AZW1</accession>
<dbReference type="Proteomes" id="UP000515153">
    <property type="component" value="Chromosome VII"/>
</dbReference>